<feature type="chain" id="PRO_5021485000" evidence="1">
    <location>
        <begin position="20"/>
        <end position="107"/>
    </location>
</feature>
<gene>
    <name evidence="2" type="ORF">AVEN_187257_1</name>
</gene>
<proteinExistence type="predicted"/>
<name>A0A4Y2KU23_ARAVE</name>
<organism evidence="2 3">
    <name type="scientific">Araneus ventricosus</name>
    <name type="common">Orbweaver spider</name>
    <name type="synonym">Epeira ventricosa</name>
    <dbReference type="NCBI Taxonomy" id="182803"/>
    <lineage>
        <taxon>Eukaryota</taxon>
        <taxon>Metazoa</taxon>
        <taxon>Ecdysozoa</taxon>
        <taxon>Arthropoda</taxon>
        <taxon>Chelicerata</taxon>
        <taxon>Arachnida</taxon>
        <taxon>Araneae</taxon>
        <taxon>Araneomorphae</taxon>
        <taxon>Entelegynae</taxon>
        <taxon>Araneoidea</taxon>
        <taxon>Araneidae</taxon>
        <taxon>Araneus</taxon>
    </lineage>
</organism>
<feature type="signal peptide" evidence="1">
    <location>
        <begin position="1"/>
        <end position="19"/>
    </location>
</feature>
<dbReference type="Proteomes" id="UP000499080">
    <property type="component" value="Unassembled WGS sequence"/>
</dbReference>
<reference evidence="2 3" key="1">
    <citation type="journal article" date="2019" name="Sci. Rep.">
        <title>Orb-weaving spider Araneus ventricosus genome elucidates the spidroin gene catalogue.</title>
        <authorList>
            <person name="Kono N."/>
            <person name="Nakamura H."/>
            <person name="Ohtoshi R."/>
            <person name="Moran D.A.P."/>
            <person name="Shinohara A."/>
            <person name="Yoshida Y."/>
            <person name="Fujiwara M."/>
            <person name="Mori M."/>
            <person name="Tomita M."/>
            <person name="Arakawa K."/>
        </authorList>
    </citation>
    <scope>NUCLEOTIDE SEQUENCE [LARGE SCALE GENOMIC DNA]</scope>
</reference>
<protein>
    <submittedName>
        <fullName evidence="2">Uncharacterized protein</fullName>
    </submittedName>
</protein>
<dbReference type="EMBL" id="BGPR01005005">
    <property type="protein sequence ID" value="GBN05841.1"/>
    <property type="molecule type" value="Genomic_DNA"/>
</dbReference>
<evidence type="ECO:0000313" key="2">
    <source>
        <dbReference type="EMBL" id="GBN05841.1"/>
    </source>
</evidence>
<evidence type="ECO:0000256" key="1">
    <source>
        <dbReference type="SAM" id="SignalP"/>
    </source>
</evidence>
<keyword evidence="1" id="KW-0732">Signal</keyword>
<comment type="caution">
    <text evidence="2">The sequence shown here is derived from an EMBL/GenBank/DDBJ whole genome shotgun (WGS) entry which is preliminary data.</text>
</comment>
<accession>A0A4Y2KU23</accession>
<dbReference type="OrthoDB" id="6437574at2759"/>
<evidence type="ECO:0000313" key="3">
    <source>
        <dbReference type="Proteomes" id="UP000499080"/>
    </source>
</evidence>
<sequence>MFSAATLQQLLLFLYHIYGLKDVSSSAILANCEDLETILTDGESSDINSLEFCNEISVVCANGHTMLKVPVLVSGVFSIGKRYTTFGSFEIDNKNEFCSTLEHCLLY</sequence>
<dbReference type="AlphaFoldDB" id="A0A4Y2KU23"/>
<keyword evidence="3" id="KW-1185">Reference proteome</keyword>